<dbReference type="Proteomes" id="UP000189761">
    <property type="component" value="Unassembled WGS sequence"/>
</dbReference>
<organism evidence="1 2">
    <name type="scientific">Heyndrickxia oleronia</name>
    <dbReference type="NCBI Taxonomy" id="38875"/>
    <lineage>
        <taxon>Bacteria</taxon>
        <taxon>Bacillati</taxon>
        <taxon>Bacillota</taxon>
        <taxon>Bacilli</taxon>
        <taxon>Bacillales</taxon>
        <taxon>Bacillaceae</taxon>
        <taxon>Heyndrickxia</taxon>
    </lineage>
</organism>
<keyword evidence="2" id="KW-1185">Reference proteome</keyword>
<evidence type="ECO:0000313" key="2">
    <source>
        <dbReference type="Proteomes" id="UP000189761"/>
    </source>
</evidence>
<reference evidence="1 2" key="1">
    <citation type="submission" date="2017-01" db="EMBL/GenBank/DDBJ databases">
        <title>Draft genome sequence of Bacillus oleronius.</title>
        <authorList>
            <person name="Allam M."/>
        </authorList>
    </citation>
    <scope>NUCLEOTIDE SEQUENCE [LARGE SCALE GENOMIC DNA]</scope>
    <source>
        <strain evidence="1 2">DSM 9356</strain>
    </source>
</reference>
<gene>
    <name evidence="1" type="ORF">BWZ43_05950</name>
</gene>
<sequence>MNPVFGSYGMGYNPYMMGYGSPAYGVGHEWLMGHPAYGAGHQMMGYPCCGGMMHHHEHPIHHHAHHAHHYHGYPINTQVQSQNMSLHMMPGMMVN</sequence>
<proteinExistence type="predicted"/>
<accession>A0A8E2I9X4</accession>
<dbReference type="RefSeq" id="WP_058006369.1">
    <property type="nucleotide sequence ID" value="NZ_CP065424.1"/>
</dbReference>
<comment type="caution">
    <text evidence="1">The sequence shown here is derived from an EMBL/GenBank/DDBJ whole genome shotgun (WGS) entry which is preliminary data.</text>
</comment>
<evidence type="ECO:0000313" key="1">
    <source>
        <dbReference type="EMBL" id="OOP69287.1"/>
    </source>
</evidence>
<dbReference type="AlphaFoldDB" id="A0A8E2I9X4"/>
<protein>
    <submittedName>
        <fullName evidence="1">Uncharacterized protein</fullName>
    </submittedName>
</protein>
<dbReference type="EMBL" id="MTLA01000062">
    <property type="protein sequence ID" value="OOP69287.1"/>
    <property type="molecule type" value="Genomic_DNA"/>
</dbReference>
<name>A0A8E2I9X4_9BACI</name>